<gene>
    <name evidence="3" type="ORF">BH720_16055</name>
</gene>
<name>A0A1E5QHU2_9CYAN</name>
<feature type="chain" id="PRO_5009184285" evidence="2">
    <location>
        <begin position="29"/>
        <end position="374"/>
    </location>
</feature>
<dbReference type="Pfam" id="PF13343">
    <property type="entry name" value="SBP_bac_6"/>
    <property type="match status" value="1"/>
</dbReference>
<comment type="caution">
    <text evidence="3">The sequence shown here is derived from an EMBL/GenBank/DDBJ whole genome shotgun (WGS) entry which is preliminary data.</text>
</comment>
<dbReference type="Gene3D" id="3.40.190.10">
    <property type="entry name" value="Periplasmic binding protein-like II"/>
    <property type="match status" value="2"/>
</dbReference>
<evidence type="ECO:0000256" key="2">
    <source>
        <dbReference type="SAM" id="SignalP"/>
    </source>
</evidence>
<dbReference type="PANTHER" id="PTHR30006:SF2">
    <property type="entry name" value="ABC TRANSPORTER SUBSTRATE-BINDING PROTEIN"/>
    <property type="match status" value="1"/>
</dbReference>
<keyword evidence="1 2" id="KW-0732">Signal</keyword>
<sequence length="374" mass="39812">MSNRSLQRLTRRSVLGAGLFMGASLALKGCGTQSNTTASVTGGSNASGSAIAGPLVVASFPGTTDSLYRETLAPIIARETGISISALPLLAFEQVARLKASPENPPFDVVILDDGQNDIALREGLIQPFPQDKSQNLSDIEPSFLDTRGLAPIFYAQGVVLAYNSERITTPPTSWEALFNRNIGGRVGLVSMNSVLGTSFMVELGKLRGGSEANIDAAFTALRENLSNISGVAANPGALLTLFQQGEIDISPMWHNDVLTLKSRGVPIAMALPESGTAAARYSLNIASKPTAGIERAAAYIDAMLGQEVQSAVVGSPYFYIPANQNAPFPAEFAEIMDISSIGDFMTKSHTLDWATINQQRSAWIERFNREVQA</sequence>
<dbReference type="AlphaFoldDB" id="A0A1E5QHU2"/>
<protein>
    <submittedName>
        <fullName evidence="3">ABC transporter substrate-binding protein</fullName>
    </submittedName>
</protein>
<dbReference type="GO" id="GO:0030975">
    <property type="term" value="F:thiamine binding"/>
    <property type="evidence" value="ECO:0007669"/>
    <property type="project" value="TreeGrafter"/>
</dbReference>
<proteinExistence type="predicted"/>
<reference evidence="3" key="1">
    <citation type="submission" date="2016-09" db="EMBL/GenBank/DDBJ databases">
        <title>Draft genome of thermotolerant cyanobacterium Desertifilum sp. strain IPPAS B-1220.</title>
        <authorList>
            <person name="Sinetova M.A."/>
            <person name="Bolakhan K."/>
            <person name="Zayadan B.K."/>
            <person name="Mironov K.S."/>
            <person name="Ustinova V."/>
            <person name="Kupriyanova E.V."/>
            <person name="Sidorov R.A."/>
            <person name="Skrypnik A.N."/>
            <person name="Gogoleva N.E."/>
            <person name="Gogolev Y.V."/>
            <person name="Los D.A."/>
        </authorList>
    </citation>
    <scope>NUCLEOTIDE SEQUENCE [LARGE SCALE GENOMIC DNA]</scope>
    <source>
        <strain evidence="3">IPPAS B-1220</strain>
    </source>
</reference>
<dbReference type="EMBL" id="MJGC01000071">
    <property type="protein sequence ID" value="OEJ74147.1"/>
    <property type="molecule type" value="Genomic_DNA"/>
</dbReference>
<dbReference type="GO" id="GO:0030288">
    <property type="term" value="C:outer membrane-bounded periplasmic space"/>
    <property type="evidence" value="ECO:0007669"/>
    <property type="project" value="TreeGrafter"/>
</dbReference>
<dbReference type="GO" id="GO:0015888">
    <property type="term" value="P:thiamine transport"/>
    <property type="evidence" value="ECO:0007669"/>
    <property type="project" value="TreeGrafter"/>
</dbReference>
<evidence type="ECO:0000313" key="3">
    <source>
        <dbReference type="EMBL" id="OEJ74147.1"/>
    </source>
</evidence>
<dbReference type="SUPFAM" id="SSF53850">
    <property type="entry name" value="Periplasmic binding protein-like II"/>
    <property type="match status" value="1"/>
</dbReference>
<dbReference type="GO" id="GO:0030976">
    <property type="term" value="F:thiamine pyrophosphate binding"/>
    <property type="evidence" value="ECO:0007669"/>
    <property type="project" value="TreeGrafter"/>
</dbReference>
<feature type="signal peptide" evidence="2">
    <location>
        <begin position="1"/>
        <end position="28"/>
    </location>
</feature>
<dbReference type="STRING" id="1781255.BH720_16055"/>
<dbReference type="PANTHER" id="PTHR30006">
    <property type="entry name" value="THIAMINE-BINDING PERIPLASMIC PROTEIN-RELATED"/>
    <property type="match status" value="1"/>
</dbReference>
<organism evidence="3">
    <name type="scientific">Desertifilum tharense IPPAS B-1220</name>
    <dbReference type="NCBI Taxonomy" id="1781255"/>
    <lineage>
        <taxon>Bacteria</taxon>
        <taxon>Bacillati</taxon>
        <taxon>Cyanobacteriota</taxon>
        <taxon>Cyanophyceae</taxon>
        <taxon>Desertifilales</taxon>
        <taxon>Desertifilaceae</taxon>
        <taxon>Desertifilum</taxon>
    </lineage>
</organism>
<dbReference type="OrthoDB" id="179400at2"/>
<dbReference type="RefSeq" id="WP_069968234.1">
    <property type="nucleotide sequence ID" value="NZ_CM124774.1"/>
</dbReference>
<accession>A0A1E5QHU2</accession>
<evidence type="ECO:0000256" key="1">
    <source>
        <dbReference type="ARBA" id="ARBA00022729"/>
    </source>
</evidence>
<dbReference type="InterPro" id="IPR006311">
    <property type="entry name" value="TAT_signal"/>
</dbReference>
<dbReference type="PROSITE" id="PS51318">
    <property type="entry name" value="TAT"/>
    <property type="match status" value="1"/>
</dbReference>